<keyword evidence="12" id="KW-0325">Glycoprotein</keyword>
<comment type="subunit">
    <text evidence="5">Homodimer.</text>
</comment>
<keyword evidence="6" id="KW-0964">Secreted</keyword>
<dbReference type="EMBL" id="JABVXQ010000002">
    <property type="protein sequence ID" value="KAF6124003.1"/>
    <property type="molecule type" value="Genomic_DNA"/>
</dbReference>
<dbReference type="PANTHER" id="PTHR11010">
    <property type="entry name" value="PROTEASE S28 PRO-X CARBOXYPEPTIDASE-RELATED"/>
    <property type="match status" value="1"/>
</dbReference>
<evidence type="ECO:0000256" key="21">
    <source>
        <dbReference type="ARBA" id="ARBA00080970"/>
    </source>
</evidence>
<evidence type="ECO:0000256" key="22">
    <source>
        <dbReference type="ARBA" id="ARBA00081307"/>
    </source>
</evidence>
<dbReference type="GO" id="GO:0070008">
    <property type="term" value="F:serine-type exopeptidase activity"/>
    <property type="evidence" value="ECO:0007669"/>
    <property type="project" value="InterPro"/>
</dbReference>
<evidence type="ECO:0000256" key="6">
    <source>
        <dbReference type="ARBA" id="ARBA00022525"/>
    </source>
</evidence>
<keyword evidence="8" id="KW-0732">Signal</keyword>
<gene>
    <name evidence="24" type="ORF">HJG60_004060</name>
</gene>
<dbReference type="Gene3D" id="1.20.120.980">
    <property type="entry name" value="Serine carboxypeptidase S28, SKS domain"/>
    <property type="match status" value="1"/>
</dbReference>
<keyword evidence="10" id="KW-0720">Serine protease</keyword>
<dbReference type="GO" id="GO:0005764">
    <property type="term" value="C:lysosome"/>
    <property type="evidence" value="ECO:0007669"/>
    <property type="project" value="UniProtKB-SubCell"/>
</dbReference>
<dbReference type="FunFam" id="1.20.120.980:FF:000001">
    <property type="entry name" value="Dipeptidyl peptidase 7"/>
    <property type="match status" value="1"/>
</dbReference>
<keyword evidence="9" id="KW-0378">Hydrolase</keyword>
<feature type="compositionally biased region" description="Low complexity" evidence="23">
    <location>
        <begin position="305"/>
        <end position="318"/>
    </location>
</feature>
<comment type="function">
    <text evidence="16">Plays an important role in the degradation of some oligopeptides.</text>
</comment>
<evidence type="ECO:0000256" key="17">
    <source>
        <dbReference type="ARBA" id="ARBA00066778"/>
    </source>
</evidence>
<dbReference type="InterPro" id="IPR029058">
    <property type="entry name" value="AB_hydrolase_fold"/>
</dbReference>
<dbReference type="GO" id="GO:0008239">
    <property type="term" value="F:dipeptidyl-peptidase activity"/>
    <property type="evidence" value="ECO:0007669"/>
    <property type="project" value="UniProtKB-EC"/>
</dbReference>
<dbReference type="GO" id="GO:0005576">
    <property type="term" value="C:extracellular region"/>
    <property type="evidence" value="ECO:0007669"/>
    <property type="project" value="UniProtKB-SubCell"/>
</dbReference>
<dbReference type="PANTHER" id="PTHR11010:SF107">
    <property type="entry name" value="DIPEPTIDYL PEPTIDASE 2"/>
    <property type="match status" value="1"/>
</dbReference>
<proteinExistence type="inferred from homology"/>
<dbReference type="GO" id="GO:0031410">
    <property type="term" value="C:cytoplasmic vesicle"/>
    <property type="evidence" value="ECO:0007669"/>
    <property type="project" value="UniProtKB-SubCell"/>
</dbReference>
<evidence type="ECO:0000256" key="11">
    <source>
        <dbReference type="ARBA" id="ARBA00023145"/>
    </source>
</evidence>
<keyword evidence="14" id="KW-0968">Cytoplasmic vesicle</keyword>
<dbReference type="AlphaFoldDB" id="A0A834B769"/>
<evidence type="ECO:0000256" key="13">
    <source>
        <dbReference type="ARBA" id="ARBA00023228"/>
    </source>
</evidence>
<evidence type="ECO:0000256" key="2">
    <source>
        <dbReference type="ARBA" id="ARBA00004541"/>
    </source>
</evidence>
<evidence type="ECO:0000313" key="24">
    <source>
        <dbReference type="EMBL" id="KAF6124003.1"/>
    </source>
</evidence>
<dbReference type="Gene3D" id="3.40.50.1820">
    <property type="entry name" value="alpha/beta hydrolase"/>
    <property type="match status" value="1"/>
</dbReference>
<protein>
    <recommendedName>
        <fullName evidence="18">Dipeptidyl peptidase 2</fullName>
        <ecNumber evidence="17">3.4.14.2</ecNumber>
    </recommendedName>
    <alternativeName>
        <fullName evidence="21">Dipeptidyl aminopeptidase II</fullName>
    </alternativeName>
    <alternativeName>
        <fullName evidence="22">Dipeptidyl peptidase 7</fullName>
    </alternativeName>
    <alternativeName>
        <fullName evidence="20">Dipeptidyl peptidase II</fullName>
    </alternativeName>
    <alternativeName>
        <fullName evidence="19">Quiescent cell proline dipeptidase</fullName>
    </alternativeName>
</protein>
<sequence>MGPQVSARQPGPAPGRLGLGRDRGPPWPGAASGVEPGSFLCSWGSGGGAWLCGPGPPPRPWTAPWGRGRWPLCPLGSGTTWGAWPPGEPVNRLAWGDGDPLPWLPAVASHCPPLPGPQDTAPQPHGPWLPPGQAAWLGMLPSAPDSPDPTFRGFPPPGPAPGACQQGPWLGHLREAVSLGPLGRRAGHFSPSPQSPGPRLPRKLLRAVPGPFQLREVWQQDVPAAVLGVREVLEEGRGAPVLLHGQRGGRVGLRQQLGVHPGAGGAAGGSGGLRGAQVLREVAPVRRAVHAARPHGAADGGAGAGRLRQAAAGAAAGPRGPGRPGRRLWREDFEGQGPKCAQGVRDAFRQIKDLFLQGAYDAVSRAFGLCQPLSGWKDLVQLFGFARNAFTVLAMMDYPYPTDFLGRLPANPVQVACDRLLNESGRIEGLRALAGLVYNSSGAQPCYDIYLQYRACADPTGCGSGPDARAWDYQACTEMNLAFSSNNVTDLFPELPFTEEQRQQYCLRTWGVWPRRDWLHTSFGGADLRAASNIIFSNGDLDPWAGGGIQRNLSASILAVTIRGGAHHLDLRASHPADPVSVLEARQLEATYIRRWVEAARRERWTQHGISMAEGRGPS</sequence>
<evidence type="ECO:0000256" key="20">
    <source>
        <dbReference type="ARBA" id="ARBA00077913"/>
    </source>
</evidence>
<evidence type="ECO:0000256" key="8">
    <source>
        <dbReference type="ARBA" id="ARBA00022729"/>
    </source>
</evidence>
<comment type="catalytic activity">
    <reaction evidence="15">
        <text>Release of an N-terminal dipeptide, Xaa-Yaa-|-, preferentially when Yaa is Ala or Pro. Substrates are oligopeptides, preferentially tripeptides.</text>
        <dbReference type="EC" id="3.4.14.2"/>
    </reaction>
</comment>
<dbReference type="EC" id="3.4.14.2" evidence="17"/>
<dbReference type="Pfam" id="PF05577">
    <property type="entry name" value="Peptidase_S28"/>
    <property type="match status" value="1"/>
</dbReference>
<evidence type="ECO:0000256" key="16">
    <source>
        <dbReference type="ARBA" id="ARBA00057675"/>
    </source>
</evidence>
<evidence type="ECO:0000256" key="15">
    <source>
        <dbReference type="ARBA" id="ARBA00052693"/>
    </source>
</evidence>
<dbReference type="SUPFAM" id="SSF53474">
    <property type="entry name" value="alpha/beta-Hydrolases"/>
    <property type="match status" value="1"/>
</dbReference>
<dbReference type="FunFam" id="3.40.50.1820:FF:000484">
    <property type="entry name" value="Dipeptidyl peptidase 2"/>
    <property type="match status" value="1"/>
</dbReference>
<comment type="caution">
    <text evidence="24">The sequence shown here is derived from an EMBL/GenBank/DDBJ whole genome shotgun (WGS) entry which is preliminary data.</text>
</comment>
<comment type="similarity">
    <text evidence="4">Belongs to the peptidase S28 family.</text>
</comment>
<evidence type="ECO:0000256" key="7">
    <source>
        <dbReference type="ARBA" id="ARBA00022670"/>
    </source>
</evidence>
<dbReference type="InterPro" id="IPR042269">
    <property type="entry name" value="Ser_carbopepase_S28_SKS"/>
</dbReference>
<name>A0A834B769_9CHIR</name>
<evidence type="ECO:0000313" key="25">
    <source>
        <dbReference type="Proteomes" id="UP000664940"/>
    </source>
</evidence>
<dbReference type="Proteomes" id="UP000664940">
    <property type="component" value="Unassembled WGS sequence"/>
</dbReference>
<evidence type="ECO:0000256" key="12">
    <source>
        <dbReference type="ARBA" id="ARBA00023180"/>
    </source>
</evidence>
<organism evidence="24 25">
    <name type="scientific">Phyllostomus discolor</name>
    <name type="common">pale spear-nosed bat</name>
    <dbReference type="NCBI Taxonomy" id="89673"/>
    <lineage>
        <taxon>Eukaryota</taxon>
        <taxon>Metazoa</taxon>
        <taxon>Chordata</taxon>
        <taxon>Craniata</taxon>
        <taxon>Vertebrata</taxon>
        <taxon>Euteleostomi</taxon>
        <taxon>Mammalia</taxon>
        <taxon>Eutheria</taxon>
        <taxon>Laurasiatheria</taxon>
        <taxon>Chiroptera</taxon>
        <taxon>Yangochiroptera</taxon>
        <taxon>Phyllostomidae</taxon>
        <taxon>Phyllostominae</taxon>
        <taxon>Phyllostomus</taxon>
    </lineage>
</organism>
<keyword evidence="13" id="KW-0458">Lysosome</keyword>
<evidence type="ECO:0000256" key="23">
    <source>
        <dbReference type="SAM" id="MobiDB-lite"/>
    </source>
</evidence>
<feature type="region of interest" description="Disordered" evidence="23">
    <location>
        <begin position="1"/>
        <end position="34"/>
    </location>
</feature>
<evidence type="ECO:0000256" key="19">
    <source>
        <dbReference type="ARBA" id="ARBA00075231"/>
    </source>
</evidence>
<dbReference type="GO" id="GO:0006508">
    <property type="term" value="P:proteolysis"/>
    <property type="evidence" value="ECO:0007669"/>
    <property type="project" value="UniProtKB-KW"/>
</dbReference>
<evidence type="ECO:0000256" key="18">
    <source>
        <dbReference type="ARBA" id="ARBA00071692"/>
    </source>
</evidence>
<comment type="subcellular location">
    <subcellularLocation>
        <location evidence="2">Cytoplasmic vesicle</location>
    </subcellularLocation>
    <subcellularLocation>
        <location evidence="1">Lysosome</location>
    </subcellularLocation>
    <subcellularLocation>
        <location evidence="3">Secreted</location>
    </subcellularLocation>
</comment>
<accession>A0A834B769</accession>
<dbReference type="InterPro" id="IPR008758">
    <property type="entry name" value="Peptidase_S28"/>
</dbReference>
<evidence type="ECO:0000256" key="10">
    <source>
        <dbReference type="ARBA" id="ARBA00022825"/>
    </source>
</evidence>
<evidence type="ECO:0000256" key="9">
    <source>
        <dbReference type="ARBA" id="ARBA00022801"/>
    </source>
</evidence>
<evidence type="ECO:0000256" key="5">
    <source>
        <dbReference type="ARBA" id="ARBA00011738"/>
    </source>
</evidence>
<reference evidence="24 25" key="1">
    <citation type="journal article" date="2020" name="Nature">
        <title>Six reference-quality genomes reveal evolution of bat adaptations.</title>
        <authorList>
            <person name="Jebb D."/>
            <person name="Huang Z."/>
            <person name="Pippel M."/>
            <person name="Hughes G.M."/>
            <person name="Lavrichenko K."/>
            <person name="Devanna P."/>
            <person name="Winkler S."/>
            <person name="Jermiin L.S."/>
            <person name="Skirmuntt E.C."/>
            <person name="Katzourakis A."/>
            <person name="Burkitt-Gray L."/>
            <person name="Ray D.A."/>
            <person name="Sullivan K.A.M."/>
            <person name="Roscito J.G."/>
            <person name="Kirilenko B.M."/>
            <person name="Davalos L.M."/>
            <person name="Corthals A.P."/>
            <person name="Power M.L."/>
            <person name="Jones G."/>
            <person name="Ransome R.D."/>
            <person name="Dechmann D.K.N."/>
            <person name="Locatelli A.G."/>
            <person name="Puechmaille S.J."/>
            <person name="Fedrigo O."/>
            <person name="Jarvis E.D."/>
            <person name="Hiller M."/>
            <person name="Vernes S.C."/>
            <person name="Myers E.W."/>
            <person name="Teeling E.C."/>
        </authorList>
    </citation>
    <scope>NUCLEOTIDE SEQUENCE [LARGE SCALE GENOMIC DNA]</scope>
    <source>
        <strain evidence="24">Bat1K_MPI-CBG_1</strain>
    </source>
</reference>
<feature type="region of interest" description="Disordered" evidence="23">
    <location>
        <begin position="292"/>
        <end position="325"/>
    </location>
</feature>
<keyword evidence="11" id="KW-0865">Zymogen</keyword>
<evidence type="ECO:0000256" key="1">
    <source>
        <dbReference type="ARBA" id="ARBA00004371"/>
    </source>
</evidence>
<evidence type="ECO:0000256" key="14">
    <source>
        <dbReference type="ARBA" id="ARBA00023329"/>
    </source>
</evidence>
<evidence type="ECO:0000256" key="3">
    <source>
        <dbReference type="ARBA" id="ARBA00004613"/>
    </source>
</evidence>
<keyword evidence="7" id="KW-0645">Protease</keyword>
<evidence type="ECO:0000256" key="4">
    <source>
        <dbReference type="ARBA" id="ARBA00011079"/>
    </source>
</evidence>